<reference evidence="2" key="1">
    <citation type="submission" date="2023-06" db="EMBL/GenBank/DDBJ databases">
        <title>Genome-scale phylogeny and comparative genomics of the fungal order Sordariales.</title>
        <authorList>
            <consortium name="Lawrence Berkeley National Laboratory"/>
            <person name="Hensen N."/>
            <person name="Bonometti L."/>
            <person name="Westerberg I."/>
            <person name="Brannstrom I.O."/>
            <person name="Guillou S."/>
            <person name="Cros-Aarteil S."/>
            <person name="Calhoun S."/>
            <person name="Haridas S."/>
            <person name="Kuo A."/>
            <person name="Mondo S."/>
            <person name="Pangilinan J."/>
            <person name="Riley R."/>
            <person name="LaButti K."/>
            <person name="Andreopoulos B."/>
            <person name="Lipzen A."/>
            <person name="Chen C."/>
            <person name="Yanf M."/>
            <person name="Daum C."/>
            <person name="Ng V."/>
            <person name="Clum A."/>
            <person name="Steindorff A."/>
            <person name="Ohm R."/>
            <person name="Martin F."/>
            <person name="Silar P."/>
            <person name="Natvig D."/>
            <person name="Lalanne C."/>
            <person name="Gautier V."/>
            <person name="Ament-velasquez S.L."/>
            <person name="Kruys A."/>
            <person name="Hutchinson M.I."/>
            <person name="Powell A.J."/>
            <person name="Barry K."/>
            <person name="Miller A.N."/>
            <person name="Grigoriev I.V."/>
            <person name="Debuchy R."/>
            <person name="Gladieux P."/>
            <person name="Thoren M.H."/>
            <person name="Johannesson H."/>
        </authorList>
    </citation>
    <scope>NUCLEOTIDE SEQUENCE</scope>
    <source>
        <strain evidence="2">SMH2392-1A</strain>
    </source>
</reference>
<proteinExistence type="predicted"/>
<gene>
    <name evidence="2" type="ORF">B0T26DRAFT_683760</name>
</gene>
<feature type="region of interest" description="Disordered" evidence="1">
    <location>
        <begin position="762"/>
        <end position="783"/>
    </location>
</feature>
<feature type="compositionally biased region" description="Basic and acidic residues" evidence="1">
    <location>
        <begin position="391"/>
        <end position="406"/>
    </location>
</feature>
<dbReference type="GeneID" id="85324088"/>
<feature type="compositionally biased region" description="Basic and acidic residues" evidence="1">
    <location>
        <begin position="252"/>
        <end position="272"/>
    </location>
</feature>
<evidence type="ECO:0000313" key="2">
    <source>
        <dbReference type="EMBL" id="KAK0733338.1"/>
    </source>
</evidence>
<sequence length="1094" mass="120210">MDRDSQEGGGLDPVALAAQRNSRFTSPLVVNSASQRKPLFSRPPPVQNNMPSDTQDLLHFLPVTSNTAPDLKQSSPQVTRIPRPPQTRPPPPPPRRPFTLSDAYRMAEEEEATQGSPSPAPRSWRSRRESVELPRALDQSASDSQHPRRRAGDSVEAGPGDTTGSANGHGSRLRRGDVSENGFDEKLRQHALSRTSSEEPVQRGNTSSKTEARIVETGKESVPKSGRGAIGTNNKLPLTSKAAAKSGWLSRRVSDQKEHGSNEKLPSHEQAEITKGAVSEPLLLSTGPVLLPNSNPNSPGFRSPEKSFAWQAEADFTASDLQVSNSPPVVAGRSNTRIDEIRVLEAEANGELSEDADPRARNTRIDEIRALEVEAASKFPDEPLGTDEDRDGIRAKNGGDSEDKLLRTRHVGRANAKIDDIRAREIESLTKRALATARLDEIRERNTDSTSRSSSPDIVRKSSKEPLRSFSPASGRGRPGPGGEHVAKEIGHDVGEAVKAVTGDDGGRPVLNVEAGKHQESSDGSNPTRGSSHSRDDSRDILRRLALATSTSPAPELRIPKLDTNFMARDREGLVITKQKKADCAKGDVKPTVGFAGFKRDSSVDSSSDKRSNFAHSDSDPTERIEGEMKLFAPLENHSERGSLRAPSPAPEQEETTDDTPRPIKPDPLTQPTPRVTGAFIETPTSIKIERFEESPAAGSSNTGASSSRVDREGAGQSASTGDGGLDVQLRGRRVNVSPRQPKHAFSATDDRMLGRQSSALNVHRRAKSVPRTRSTLVNSARPPTVKEDLLEIQKANQFEDSTLDDIANLTEFLDQRPIKLEALESRRSRYDSAAREFLGMEKELAAYDRMNKTLKTGILGIRTAKKGIERLEDKVSHADTKDIVHGAHGNSSIMCSVCHGHLATEVSGSYIRLPLPRLWSRDPRFRFTLPGLLVFLLSLWYIAESSVCFLYCKPLYCYPGKPCDWSPDDPLWGYSIPVKLDQWVTGGRAREFANRVGPDVADWLADLWDVAIGADITQVDTSYYTWDQKRQHRRRLLKKGLVRPFAERPEDKAKFGAWRAARLLMERVDSAREMGYRVEEDESIAGDERVLGS</sequence>
<keyword evidence="3" id="KW-1185">Reference proteome</keyword>
<dbReference type="AlphaFoldDB" id="A0AA40EFG7"/>
<feature type="compositionally biased region" description="Polar residues" evidence="1">
    <location>
        <begin position="19"/>
        <end position="35"/>
    </location>
</feature>
<organism evidence="2 3">
    <name type="scientific">Lasiosphaeria miniovina</name>
    <dbReference type="NCBI Taxonomy" id="1954250"/>
    <lineage>
        <taxon>Eukaryota</taxon>
        <taxon>Fungi</taxon>
        <taxon>Dikarya</taxon>
        <taxon>Ascomycota</taxon>
        <taxon>Pezizomycotina</taxon>
        <taxon>Sordariomycetes</taxon>
        <taxon>Sordariomycetidae</taxon>
        <taxon>Sordariales</taxon>
        <taxon>Lasiosphaeriaceae</taxon>
        <taxon>Lasiosphaeria</taxon>
    </lineage>
</organism>
<feature type="compositionally biased region" description="Basic and acidic residues" evidence="1">
    <location>
        <begin position="485"/>
        <end position="496"/>
    </location>
</feature>
<feature type="compositionally biased region" description="Basic and acidic residues" evidence="1">
    <location>
        <begin position="174"/>
        <end position="188"/>
    </location>
</feature>
<name>A0AA40EFG7_9PEZI</name>
<feature type="compositionally biased region" description="Low complexity" evidence="1">
    <location>
        <begin position="695"/>
        <end position="708"/>
    </location>
</feature>
<feature type="compositionally biased region" description="Basic and acidic residues" evidence="1">
    <location>
        <begin position="458"/>
        <end position="467"/>
    </location>
</feature>
<feature type="region of interest" description="Disordered" evidence="1">
    <location>
        <begin position="374"/>
        <end position="417"/>
    </location>
</feature>
<feature type="compositionally biased region" description="Pro residues" evidence="1">
    <location>
        <begin position="82"/>
        <end position="96"/>
    </location>
</feature>
<feature type="compositionally biased region" description="Basic and acidic residues" evidence="1">
    <location>
        <begin position="438"/>
        <end position="447"/>
    </location>
</feature>
<dbReference type="EMBL" id="JAUIRO010000001">
    <property type="protein sequence ID" value="KAK0733338.1"/>
    <property type="molecule type" value="Genomic_DNA"/>
</dbReference>
<protein>
    <submittedName>
        <fullName evidence="2">Uncharacterized protein</fullName>
    </submittedName>
</protein>
<feature type="compositionally biased region" description="Polar residues" evidence="1">
    <location>
        <begin position="63"/>
        <end position="75"/>
    </location>
</feature>
<evidence type="ECO:0000256" key="1">
    <source>
        <dbReference type="SAM" id="MobiDB-lite"/>
    </source>
</evidence>
<dbReference type="RefSeq" id="XP_060302215.1">
    <property type="nucleotide sequence ID" value="XM_060440818.1"/>
</dbReference>
<feature type="region of interest" description="Disordered" evidence="1">
    <location>
        <begin position="1"/>
        <end position="304"/>
    </location>
</feature>
<dbReference type="Proteomes" id="UP001172101">
    <property type="component" value="Unassembled WGS sequence"/>
</dbReference>
<feature type="compositionally biased region" description="Low complexity" evidence="1">
    <location>
        <begin position="290"/>
        <end position="299"/>
    </location>
</feature>
<comment type="caution">
    <text evidence="2">The sequence shown here is derived from an EMBL/GenBank/DDBJ whole genome shotgun (WGS) entry which is preliminary data.</text>
</comment>
<feature type="region of interest" description="Disordered" evidence="1">
    <location>
        <begin position="436"/>
        <end position="540"/>
    </location>
</feature>
<evidence type="ECO:0000313" key="3">
    <source>
        <dbReference type="Proteomes" id="UP001172101"/>
    </source>
</evidence>
<feature type="region of interest" description="Disordered" evidence="1">
    <location>
        <begin position="578"/>
        <end position="745"/>
    </location>
</feature>
<accession>A0AA40EFG7</accession>
<feature type="compositionally biased region" description="Basic and acidic residues" evidence="1">
    <location>
        <begin position="598"/>
        <end position="629"/>
    </location>
</feature>
<feature type="compositionally biased region" description="Basic and acidic residues" evidence="1">
    <location>
        <begin position="580"/>
        <end position="589"/>
    </location>
</feature>
<feature type="compositionally biased region" description="Basic and acidic residues" evidence="1">
    <location>
        <begin position="210"/>
        <end position="222"/>
    </location>
</feature>